<proteinExistence type="predicted"/>
<keyword evidence="2" id="KW-1185">Reference proteome</keyword>
<dbReference type="Proteomes" id="UP001057279">
    <property type="component" value="Linkage Group LG18"/>
</dbReference>
<sequence>MSNSISSITYQVDSKDGKERSWERSNWGSPPIFLPPLIATSPRRGGHKFDPWSVQKDPTSKGQLGACFGTTEPVLLKPQSCNYRAHAPQLLNPVCLEPALCSERSHCKKPVHCNREPPHSPQLEKACTQKRRPSTALNNRLTAGPDEALLSSPAMPSTVCTASGQPYRSEPSGRGESTKWL</sequence>
<comment type="caution">
    <text evidence="1">The sequence shown here is derived from an EMBL/GenBank/DDBJ whole genome shotgun (WGS) entry which is preliminary data.</text>
</comment>
<accession>A0ACB9UDA2</accession>
<gene>
    <name evidence="1" type="ORF">MJG53_014765</name>
</gene>
<evidence type="ECO:0000313" key="1">
    <source>
        <dbReference type="EMBL" id="KAI4566088.1"/>
    </source>
</evidence>
<organism evidence="1 2">
    <name type="scientific">Ovis ammon polii x Ovis aries</name>
    <dbReference type="NCBI Taxonomy" id="2918886"/>
    <lineage>
        <taxon>Eukaryota</taxon>
        <taxon>Metazoa</taxon>
        <taxon>Chordata</taxon>
        <taxon>Craniata</taxon>
        <taxon>Vertebrata</taxon>
        <taxon>Euteleostomi</taxon>
        <taxon>Mammalia</taxon>
        <taxon>Eutheria</taxon>
        <taxon>Laurasiatheria</taxon>
        <taxon>Artiodactyla</taxon>
        <taxon>Ruminantia</taxon>
        <taxon>Pecora</taxon>
        <taxon>Bovidae</taxon>
        <taxon>Caprinae</taxon>
        <taxon>Ovis</taxon>
    </lineage>
</organism>
<name>A0ACB9UDA2_9CETA</name>
<protein>
    <submittedName>
        <fullName evidence="1">Uncharacterized protein</fullName>
    </submittedName>
</protein>
<dbReference type="EMBL" id="CM043043">
    <property type="protein sequence ID" value="KAI4566088.1"/>
    <property type="molecule type" value="Genomic_DNA"/>
</dbReference>
<reference evidence="1" key="1">
    <citation type="submission" date="2022-03" db="EMBL/GenBank/DDBJ databases">
        <title>Genomic analyses of argali, domestic sheep and their hybrids provide insights into chromosomal evolution, heterosis and genetic basis of agronomic traits.</title>
        <authorList>
            <person name="Li M."/>
        </authorList>
    </citation>
    <scope>NUCLEOTIDE SEQUENCE</scope>
    <source>
        <strain evidence="1">F1 hybrid</strain>
    </source>
</reference>
<evidence type="ECO:0000313" key="2">
    <source>
        <dbReference type="Proteomes" id="UP001057279"/>
    </source>
</evidence>